<dbReference type="RefSeq" id="WP_096241251.1">
    <property type="nucleotide sequence ID" value="NZ_LT907978.1"/>
</dbReference>
<sequence>MSKKTISFVSTRGRGLNTDLQLVKDNLMTALPEVEFEYYLNKTATKIPLINTKMEDARRTFCTEAQNIICMDPSIPIKIPSASERERRLLLATPFDYQFNIFMKYHDNPDQPKKQTFIRCTHVMPGSPFTAKLFHSFYEWEDNVTFLDDIPLPISWDILQEEKRTTVKKQLEFYFPQAKGKKILSILLVGQKPEPEDGSEPVNLFDNFNLKKIMDYIDDDWFVITNNWDLVELSYQLPYQYSSKFGYIKNKISLNDMMYLSDMLITNSSKHAGNFSITKKPIYYLEYLPKIFGNFIKKFYPSMYLKDLEQLLTLDFSNTELSPEQKNFCQEFSYDPTENPLETIEKLFKY</sequence>
<evidence type="ECO:0000313" key="1">
    <source>
        <dbReference type="EMBL" id="SOB73517.1"/>
    </source>
</evidence>
<reference evidence="2" key="1">
    <citation type="submission" date="2017-09" db="EMBL/GenBank/DDBJ databases">
        <authorList>
            <person name="Shetty A S."/>
        </authorList>
    </citation>
    <scope>NUCLEOTIDE SEQUENCE [LARGE SCALE GENOMIC DNA]</scope>
</reference>
<proteinExistence type="predicted"/>
<dbReference type="EMBL" id="LT907978">
    <property type="protein sequence ID" value="SOB73517.1"/>
    <property type="molecule type" value="Genomic_DNA"/>
</dbReference>
<protein>
    <submittedName>
        <fullName evidence="1">Uncharacterized protein</fullName>
    </submittedName>
</protein>
<dbReference type="Proteomes" id="UP000217549">
    <property type="component" value="Chromosome I"/>
</dbReference>
<evidence type="ECO:0000313" key="2">
    <source>
        <dbReference type="Proteomes" id="UP000217549"/>
    </source>
</evidence>
<gene>
    <name evidence="1" type="ORF">EHLA_2963</name>
</gene>
<name>A0A285PW96_9FIRM</name>
<dbReference type="KEGG" id="ehl:EHLA_2963"/>
<accession>A0A285PW96</accession>
<dbReference type="AlphaFoldDB" id="A0A285PW96"/>
<keyword evidence="2" id="KW-1185">Reference proteome</keyword>
<organism evidence="1 2">
    <name type="scientific">Anaerobutyricum hallii</name>
    <dbReference type="NCBI Taxonomy" id="39488"/>
    <lineage>
        <taxon>Bacteria</taxon>
        <taxon>Bacillati</taxon>
        <taxon>Bacillota</taxon>
        <taxon>Clostridia</taxon>
        <taxon>Lachnospirales</taxon>
        <taxon>Lachnospiraceae</taxon>
        <taxon>Anaerobutyricum</taxon>
    </lineage>
</organism>